<evidence type="ECO:0000313" key="3">
    <source>
        <dbReference type="Proteomes" id="UP000199628"/>
    </source>
</evidence>
<organism evidence="2 3">
    <name type="scientific">Ruegeria marina</name>
    <dbReference type="NCBI Taxonomy" id="639004"/>
    <lineage>
        <taxon>Bacteria</taxon>
        <taxon>Pseudomonadati</taxon>
        <taxon>Pseudomonadota</taxon>
        <taxon>Alphaproteobacteria</taxon>
        <taxon>Rhodobacterales</taxon>
        <taxon>Roseobacteraceae</taxon>
        <taxon>Ruegeria</taxon>
    </lineage>
</organism>
<dbReference type="InterPro" id="IPR009380">
    <property type="entry name" value="DUF1036"/>
</dbReference>
<dbReference type="Proteomes" id="UP000199628">
    <property type="component" value="Unassembled WGS sequence"/>
</dbReference>
<dbReference type="EMBL" id="FMZV01000015">
    <property type="protein sequence ID" value="SDE18470.1"/>
    <property type="molecule type" value="Genomic_DNA"/>
</dbReference>
<dbReference type="AlphaFoldDB" id="A0A1G7AUU6"/>
<sequence>MRTRRIFSRLALSILLAGAPVAALAGLEICNDTAATQSVALGYKKDGQWVSEGWYVFDPGQCLTVLSGDLKNRYYYVNAIADGWEFDHQDIAFCVAPEAFDIAGDKNCQARGYVTHLFRKIDTGETAREFRYHLGAYTRPIAPLD</sequence>
<proteinExistence type="predicted"/>
<evidence type="ECO:0000313" key="2">
    <source>
        <dbReference type="EMBL" id="SDE18470.1"/>
    </source>
</evidence>
<evidence type="ECO:0000256" key="1">
    <source>
        <dbReference type="SAM" id="SignalP"/>
    </source>
</evidence>
<dbReference type="OrthoDB" id="9806840at2"/>
<protein>
    <submittedName>
        <fullName evidence="2">Uncharacterized membrane protein</fullName>
    </submittedName>
</protein>
<name>A0A1G7AUU6_9RHOB</name>
<accession>A0A1G7AUU6</accession>
<gene>
    <name evidence="2" type="ORF">SAMN04488239_11561</name>
</gene>
<feature type="signal peptide" evidence="1">
    <location>
        <begin position="1"/>
        <end position="25"/>
    </location>
</feature>
<dbReference type="RefSeq" id="WP_093035134.1">
    <property type="nucleotide sequence ID" value="NZ_FMZV01000015.1"/>
</dbReference>
<dbReference type="Pfam" id="PF06282">
    <property type="entry name" value="DUF1036"/>
    <property type="match status" value="1"/>
</dbReference>
<keyword evidence="1" id="KW-0732">Signal</keyword>
<keyword evidence="3" id="KW-1185">Reference proteome</keyword>
<feature type="chain" id="PRO_5011735377" evidence="1">
    <location>
        <begin position="26"/>
        <end position="145"/>
    </location>
</feature>
<dbReference type="STRING" id="639004.SAMN04488239_11561"/>
<reference evidence="3" key="1">
    <citation type="submission" date="2016-10" db="EMBL/GenBank/DDBJ databases">
        <authorList>
            <person name="Varghese N."/>
            <person name="Submissions S."/>
        </authorList>
    </citation>
    <scope>NUCLEOTIDE SEQUENCE [LARGE SCALE GENOMIC DNA]</scope>
    <source>
        <strain evidence="3">CGMCC 1.9108</strain>
    </source>
</reference>